<accession>A0A239LCI3</accession>
<sequence>MARMKVILVGSGDIGAAVRATLEAHGHEVVTVGRTSGTHQADLTDKASLDALFARLAPFDAVASAAGEVSPGPLTEASDEQWAASIAGKGMGQINLVRAALPHIADGGSFSLVSGVLSEEYTRHSTIGSTVNHLVEGFVKAAATELPRGLRINCVSPTVLTESTHYYPYFPGFATVPAAEVGLAYLRAIANPITGRILKLHKTNS</sequence>
<dbReference type="Gene3D" id="3.40.50.720">
    <property type="entry name" value="NAD(P)-binding Rossmann-like Domain"/>
    <property type="match status" value="1"/>
</dbReference>
<dbReference type="PANTHER" id="PTHR43477">
    <property type="entry name" value="DIHYDROANTICAPSIN 7-DEHYDROGENASE"/>
    <property type="match status" value="1"/>
</dbReference>
<dbReference type="Pfam" id="PF13561">
    <property type="entry name" value="adh_short_C2"/>
    <property type="match status" value="1"/>
</dbReference>
<reference evidence="3 4" key="1">
    <citation type="submission" date="2017-06" db="EMBL/GenBank/DDBJ databases">
        <authorList>
            <person name="Kim H.J."/>
            <person name="Triplett B.A."/>
        </authorList>
    </citation>
    <scope>NUCLEOTIDE SEQUENCE [LARGE SCALE GENOMIC DNA]</scope>
    <source>
        <strain evidence="3 4">CGMCC 4.5593</strain>
    </source>
</reference>
<dbReference type="SUPFAM" id="SSF51735">
    <property type="entry name" value="NAD(P)-binding Rossmann-fold domains"/>
    <property type="match status" value="1"/>
</dbReference>
<dbReference type="InterPro" id="IPR051122">
    <property type="entry name" value="SDR_DHRS6-like"/>
</dbReference>
<protein>
    <submittedName>
        <fullName evidence="3">NADP-dependent 3-hydroxy acid dehydrogenase YdfG</fullName>
    </submittedName>
</protein>
<evidence type="ECO:0000313" key="3">
    <source>
        <dbReference type="EMBL" id="SNT27234.1"/>
    </source>
</evidence>
<dbReference type="PANTHER" id="PTHR43477:SF1">
    <property type="entry name" value="DIHYDROANTICAPSIN 7-DEHYDROGENASE"/>
    <property type="match status" value="1"/>
</dbReference>
<dbReference type="AlphaFoldDB" id="A0A239LCI3"/>
<dbReference type="InterPro" id="IPR036291">
    <property type="entry name" value="NAD(P)-bd_dom_sf"/>
</dbReference>
<gene>
    <name evidence="3" type="ORF">SAMN05421812_104150</name>
</gene>
<dbReference type="GO" id="GO:0016491">
    <property type="term" value="F:oxidoreductase activity"/>
    <property type="evidence" value="ECO:0007669"/>
    <property type="project" value="UniProtKB-KW"/>
</dbReference>
<name>A0A239LCI3_9ACTN</name>
<evidence type="ECO:0000256" key="2">
    <source>
        <dbReference type="ARBA" id="ARBA00023002"/>
    </source>
</evidence>
<evidence type="ECO:0000256" key="1">
    <source>
        <dbReference type="ARBA" id="ARBA00006484"/>
    </source>
</evidence>
<keyword evidence="4" id="KW-1185">Reference proteome</keyword>
<organism evidence="3 4">
    <name type="scientific">Asanoa hainanensis</name>
    <dbReference type="NCBI Taxonomy" id="560556"/>
    <lineage>
        <taxon>Bacteria</taxon>
        <taxon>Bacillati</taxon>
        <taxon>Actinomycetota</taxon>
        <taxon>Actinomycetes</taxon>
        <taxon>Micromonosporales</taxon>
        <taxon>Micromonosporaceae</taxon>
        <taxon>Asanoa</taxon>
    </lineage>
</organism>
<dbReference type="InterPro" id="IPR002347">
    <property type="entry name" value="SDR_fam"/>
</dbReference>
<proteinExistence type="inferred from homology"/>
<comment type="similarity">
    <text evidence="1">Belongs to the short-chain dehydrogenases/reductases (SDR) family.</text>
</comment>
<evidence type="ECO:0000313" key="4">
    <source>
        <dbReference type="Proteomes" id="UP000198362"/>
    </source>
</evidence>
<keyword evidence="2" id="KW-0560">Oxidoreductase</keyword>
<dbReference type="EMBL" id="FZPH01000004">
    <property type="protein sequence ID" value="SNT27234.1"/>
    <property type="molecule type" value="Genomic_DNA"/>
</dbReference>
<dbReference type="NCBIfam" id="NF005754">
    <property type="entry name" value="PRK07578.1"/>
    <property type="match status" value="1"/>
</dbReference>
<dbReference type="CDD" id="cd11731">
    <property type="entry name" value="Lin1944_like_SDR_c"/>
    <property type="match status" value="1"/>
</dbReference>
<dbReference type="Proteomes" id="UP000198362">
    <property type="component" value="Unassembled WGS sequence"/>
</dbReference>